<dbReference type="HOGENOM" id="CLU_2268604_0_0_1"/>
<keyword evidence="3" id="KW-1185">Reference proteome</keyword>
<sequence>MNTRRANARIMEDDNVNEEASQAPQAPINHPAMLNVEVRQVDQLFSVWDMTPDSMIFSHGLCRLRLIPIMNKTVPVLKAIFYWFKLGSTILVACGESSRFEDV</sequence>
<dbReference type="EnsemblPlants" id="PGSC0003DMT400087561">
    <property type="protein sequence ID" value="PGSC0003DMT400087561"/>
    <property type="gene ID" value="PGSC0003DMG400037132"/>
</dbReference>
<feature type="region of interest" description="Disordered" evidence="1">
    <location>
        <begin position="1"/>
        <end position="26"/>
    </location>
</feature>
<name>M1DE32_SOLTU</name>
<organism evidence="2 3">
    <name type="scientific">Solanum tuberosum</name>
    <name type="common">Potato</name>
    <dbReference type="NCBI Taxonomy" id="4113"/>
    <lineage>
        <taxon>Eukaryota</taxon>
        <taxon>Viridiplantae</taxon>
        <taxon>Streptophyta</taxon>
        <taxon>Embryophyta</taxon>
        <taxon>Tracheophyta</taxon>
        <taxon>Spermatophyta</taxon>
        <taxon>Magnoliopsida</taxon>
        <taxon>eudicotyledons</taxon>
        <taxon>Gunneridae</taxon>
        <taxon>Pentapetalae</taxon>
        <taxon>asterids</taxon>
        <taxon>lamiids</taxon>
        <taxon>Solanales</taxon>
        <taxon>Solanaceae</taxon>
        <taxon>Solanoideae</taxon>
        <taxon>Solaneae</taxon>
        <taxon>Solanum</taxon>
    </lineage>
</organism>
<evidence type="ECO:0000256" key="1">
    <source>
        <dbReference type="SAM" id="MobiDB-lite"/>
    </source>
</evidence>
<dbReference type="AlphaFoldDB" id="M1DE32"/>
<proteinExistence type="predicted"/>
<reference evidence="3" key="1">
    <citation type="journal article" date="2011" name="Nature">
        <title>Genome sequence and analysis of the tuber crop potato.</title>
        <authorList>
            <consortium name="The Potato Genome Sequencing Consortium"/>
        </authorList>
    </citation>
    <scope>NUCLEOTIDE SEQUENCE [LARGE SCALE GENOMIC DNA]</scope>
    <source>
        <strain evidence="3">cv. DM1-3 516 R44</strain>
    </source>
</reference>
<dbReference type="InParanoid" id="M1DE32"/>
<dbReference type="Gramene" id="PGSC0003DMT400087561">
    <property type="protein sequence ID" value="PGSC0003DMT400087561"/>
    <property type="gene ID" value="PGSC0003DMG400037132"/>
</dbReference>
<dbReference type="PaxDb" id="4113-PGSC0003DMT400087561"/>
<evidence type="ECO:0000313" key="3">
    <source>
        <dbReference type="Proteomes" id="UP000011115"/>
    </source>
</evidence>
<accession>M1DE32</accession>
<reference evidence="2" key="2">
    <citation type="submission" date="2015-06" db="UniProtKB">
        <authorList>
            <consortium name="EnsemblPlants"/>
        </authorList>
    </citation>
    <scope>IDENTIFICATION</scope>
    <source>
        <strain evidence="2">DM1-3 516 R44</strain>
    </source>
</reference>
<dbReference type="Proteomes" id="UP000011115">
    <property type="component" value="Unassembled WGS sequence"/>
</dbReference>
<evidence type="ECO:0000313" key="2">
    <source>
        <dbReference type="EnsemblPlants" id="PGSC0003DMT400087561"/>
    </source>
</evidence>
<protein>
    <submittedName>
        <fullName evidence="2">Uncharacterized protein</fullName>
    </submittedName>
</protein>